<evidence type="ECO:0000313" key="1">
    <source>
        <dbReference type="EMBL" id="OTG67216.1"/>
    </source>
</evidence>
<accession>A0A1Y3CNM4</accession>
<name>A0A1Y3CNM4_9GAMM</name>
<dbReference type="OrthoDB" id="9799036at2"/>
<sequence length="143" mass="16602">MDELLNYPVIYEQKVAWGDMDAFGHVNNVIYYRYMESARIAYFDQLNIFAQNIYTVVSSNQCQYLKPVVYPDHLKIGVRVNEIRNSAIRMHYVLWSEQQNAVVATGDAVIVFVDPIEMKKTLIPVEIKNMILTLEQSVNHELS</sequence>
<dbReference type="CDD" id="cd00586">
    <property type="entry name" value="4HBT"/>
    <property type="match status" value="1"/>
</dbReference>
<organism evidence="1 2">
    <name type="scientific">Acinetobacter silvestris</name>
    <dbReference type="NCBI Taxonomy" id="1977882"/>
    <lineage>
        <taxon>Bacteria</taxon>
        <taxon>Pseudomonadati</taxon>
        <taxon>Pseudomonadota</taxon>
        <taxon>Gammaproteobacteria</taxon>
        <taxon>Moraxellales</taxon>
        <taxon>Moraxellaceae</taxon>
        <taxon>Acinetobacter</taxon>
    </lineage>
</organism>
<evidence type="ECO:0000313" key="2">
    <source>
        <dbReference type="Proteomes" id="UP000242765"/>
    </source>
</evidence>
<reference evidence="1 2" key="1">
    <citation type="submission" date="2017-04" db="EMBL/GenBank/DDBJ databases">
        <title>High diversity of culturable Acinetobacter species in natural soil and water ecosystems.</title>
        <authorList>
            <person name="Nemec A."/>
            <person name="Radolfova-Krizova L."/>
        </authorList>
    </citation>
    <scope>NUCLEOTIDE SEQUENCE [LARGE SCALE GENOMIC DNA]</scope>
    <source>
        <strain evidence="1 2">ANC 4999</strain>
    </source>
</reference>
<dbReference type="SUPFAM" id="SSF54637">
    <property type="entry name" value="Thioesterase/thiol ester dehydrase-isomerase"/>
    <property type="match status" value="1"/>
</dbReference>
<proteinExistence type="predicted"/>
<dbReference type="InterPro" id="IPR050563">
    <property type="entry name" value="4-hydroxybenzoyl-CoA_TE"/>
</dbReference>
<comment type="caution">
    <text evidence="1">The sequence shown here is derived from an EMBL/GenBank/DDBJ whole genome shotgun (WGS) entry which is preliminary data.</text>
</comment>
<keyword evidence="2" id="KW-1185">Reference proteome</keyword>
<dbReference type="STRING" id="1977882.B9T28_00850"/>
<dbReference type="Pfam" id="PF13279">
    <property type="entry name" value="4HBT_2"/>
    <property type="match status" value="1"/>
</dbReference>
<gene>
    <name evidence="1" type="ORF">B9T28_00850</name>
</gene>
<protein>
    <submittedName>
        <fullName evidence="1">Thioesterase</fullName>
    </submittedName>
</protein>
<dbReference type="InterPro" id="IPR029069">
    <property type="entry name" value="HotDog_dom_sf"/>
</dbReference>
<dbReference type="AlphaFoldDB" id="A0A1Y3CNM4"/>
<dbReference type="PANTHER" id="PTHR31793">
    <property type="entry name" value="4-HYDROXYBENZOYL-COA THIOESTERASE FAMILY MEMBER"/>
    <property type="match status" value="1"/>
</dbReference>
<dbReference type="RefSeq" id="WP_086202075.1">
    <property type="nucleotide sequence ID" value="NZ_NEGB01000001.1"/>
</dbReference>
<dbReference type="Proteomes" id="UP000242765">
    <property type="component" value="Unassembled WGS sequence"/>
</dbReference>
<dbReference type="EMBL" id="NEGB01000001">
    <property type="protein sequence ID" value="OTG67216.1"/>
    <property type="molecule type" value="Genomic_DNA"/>
</dbReference>
<dbReference type="PANTHER" id="PTHR31793:SF40">
    <property type="entry name" value="ACYL-COA THIOESTER HYDROLASE, YBGC_YBAW FAMILY"/>
    <property type="match status" value="1"/>
</dbReference>
<dbReference type="GO" id="GO:0047617">
    <property type="term" value="F:fatty acyl-CoA hydrolase activity"/>
    <property type="evidence" value="ECO:0007669"/>
    <property type="project" value="TreeGrafter"/>
</dbReference>
<dbReference type="Gene3D" id="3.10.129.10">
    <property type="entry name" value="Hotdog Thioesterase"/>
    <property type="match status" value="1"/>
</dbReference>